<name>A0AAE4FSZ4_9CYAN</name>
<evidence type="ECO:0000313" key="1">
    <source>
        <dbReference type="EMBL" id="MDS3861754.1"/>
    </source>
</evidence>
<reference evidence="2" key="1">
    <citation type="submission" date="2023-07" db="EMBL/GenBank/DDBJ databases">
        <authorList>
            <person name="Luz R."/>
            <person name="Cordeiro R."/>
            <person name="Fonseca A."/>
            <person name="Goncalves V."/>
        </authorList>
    </citation>
    <scope>NUCLEOTIDE SEQUENCE [LARGE SCALE GENOMIC DNA]</scope>
    <source>
        <strain evidence="2">BACA0444</strain>
    </source>
</reference>
<sequence>MTLDPIAPTLAPDSEASLELGLNPLEIIETVISGLDQSGNPLVNHSDDSSIWKFTYGSATVFVQLTGTGADSTITTWSPVLNLPVANPTGLYAKLLELNWLTTLEARFAIFEHQVMILTSRTLAEIGPGEIARGITIVATLADDYDDALQAEFPAV</sequence>
<dbReference type="Proteomes" id="UP001268256">
    <property type="component" value="Unassembled WGS sequence"/>
</dbReference>
<organism evidence="1 2">
    <name type="scientific">Pseudocalidococcus azoricus BACA0444</name>
    <dbReference type="NCBI Taxonomy" id="2918990"/>
    <lineage>
        <taxon>Bacteria</taxon>
        <taxon>Bacillati</taxon>
        <taxon>Cyanobacteriota</taxon>
        <taxon>Cyanophyceae</taxon>
        <taxon>Acaryochloridales</taxon>
        <taxon>Thermosynechococcaceae</taxon>
        <taxon>Pseudocalidococcus</taxon>
        <taxon>Pseudocalidococcus azoricus</taxon>
    </lineage>
</organism>
<dbReference type="InterPro" id="IPR019660">
    <property type="entry name" value="Put_sensory_transdc_reg_YbjN"/>
</dbReference>
<dbReference type="RefSeq" id="WP_322878985.1">
    <property type="nucleotide sequence ID" value="NZ_JAVMIP010000016.1"/>
</dbReference>
<gene>
    <name evidence="1" type="ORF">RIF25_13170</name>
</gene>
<protein>
    <submittedName>
        <fullName evidence="1">YbjN domain-containing protein</fullName>
    </submittedName>
</protein>
<proteinExistence type="predicted"/>
<dbReference type="CDD" id="cd17036">
    <property type="entry name" value="T3SC_YbjN-like_1"/>
    <property type="match status" value="1"/>
</dbReference>
<evidence type="ECO:0000313" key="2">
    <source>
        <dbReference type="Proteomes" id="UP001268256"/>
    </source>
</evidence>
<dbReference type="EMBL" id="JAVMIP010000016">
    <property type="protein sequence ID" value="MDS3861754.1"/>
    <property type="molecule type" value="Genomic_DNA"/>
</dbReference>
<accession>A0AAE4FSZ4</accession>
<comment type="caution">
    <text evidence="1">The sequence shown here is derived from an EMBL/GenBank/DDBJ whole genome shotgun (WGS) entry which is preliminary data.</text>
</comment>
<dbReference type="AlphaFoldDB" id="A0AAE4FSZ4"/>
<keyword evidence="2" id="KW-1185">Reference proteome</keyword>
<dbReference type="Pfam" id="PF10722">
    <property type="entry name" value="YbjN"/>
    <property type="match status" value="1"/>
</dbReference>
<dbReference type="Gene3D" id="3.30.1460.10">
    <property type="match status" value="1"/>
</dbReference>
<dbReference type="SUPFAM" id="SSF69635">
    <property type="entry name" value="Type III secretory system chaperone-like"/>
    <property type="match status" value="1"/>
</dbReference>